<keyword evidence="2 6" id="KW-0732">Signal</keyword>
<gene>
    <name evidence="7" type="ORF">FHS19_000074</name>
</gene>
<evidence type="ECO:0000256" key="1">
    <source>
        <dbReference type="ARBA" id="ARBA00022475"/>
    </source>
</evidence>
<accession>A0A839TI40</accession>
<protein>
    <submittedName>
        <fullName evidence="7">Putative aldouronate transport system substrate-binding protein</fullName>
    </submittedName>
</protein>
<comment type="caution">
    <text evidence="7">The sequence shown here is derived from an EMBL/GenBank/DDBJ whole genome shotgun (WGS) entry which is preliminary data.</text>
</comment>
<dbReference type="PANTHER" id="PTHR43649">
    <property type="entry name" value="ARABINOSE-BINDING PROTEIN-RELATED"/>
    <property type="match status" value="1"/>
</dbReference>
<dbReference type="InterPro" id="IPR050490">
    <property type="entry name" value="Bact_solute-bd_prot1"/>
</dbReference>
<evidence type="ECO:0000256" key="5">
    <source>
        <dbReference type="ARBA" id="ARBA00023288"/>
    </source>
</evidence>
<dbReference type="PANTHER" id="PTHR43649:SF33">
    <property type="entry name" value="POLYGALACTURONAN_RHAMNOGALACTURONAN-BINDING PROTEIN YTCQ"/>
    <property type="match status" value="1"/>
</dbReference>
<name>A0A839TI40_9BACL</name>
<evidence type="ECO:0000313" key="7">
    <source>
        <dbReference type="EMBL" id="MBB3125420.1"/>
    </source>
</evidence>
<dbReference type="InterPro" id="IPR006059">
    <property type="entry name" value="SBP"/>
</dbReference>
<evidence type="ECO:0000256" key="6">
    <source>
        <dbReference type="SAM" id="SignalP"/>
    </source>
</evidence>
<reference evidence="7 8" key="1">
    <citation type="submission" date="2020-08" db="EMBL/GenBank/DDBJ databases">
        <title>Genomic Encyclopedia of Type Strains, Phase III (KMG-III): the genomes of soil and plant-associated and newly described type strains.</title>
        <authorList>
            <person name="Whitman W."/>
        </authorList>
    </citation>
    <scope>NUCLEOTIDE SEQUENCE [LARGE SCALE GENOMIC DNA]</scope>
    <source>
        <strain evidence="7 8">CECT 5831</strain>
    </source>
</reference>
<sequence length="546" mass="61064">MKKKKWRRGMAYGMAAVLFAGILTACSGGSEGAAPAGSKVESGQTEGKNGYPASFSYWVELDGDSAVSMTNFNENEAYKKLEEMTGTKVDFKHPTGGGTQIQEQFNLMIASRNLPDVIQTNWLTVPKGPQNAIDDGTIIRLNDLIDQYAPNFKKYLDEHPDIANMIKTDKGDIYAFPFIREDDRLKVYYGPVIRKDWLDKVGMQPPTTIDEWEQVLTAFRDKDPNGNGKKDEIPFLLEVGAVRNDLLNSMIGAWGILDKFYQKDGKVYYGEIQPEFEQFLTTMHKWYTEGLIDKDFAAVDGKLKDAKTAGNQLGLLYGYSSGTIGKFTDLMKDSVPGFKMTALPNPTLNKGEVSAAGMISPTYPGEHSAAITSAAKHPEQIVKWLDLAYSDEGHMLFNFGIEGKSYTMVNGKPEYTELITDNPDKLTFKQAQAKFMRTQYGGPFVQDVESFLQQMKYPEQLDSLDVWSKAKNNLQLPLMTLTSEESSKIASIMNDVNTYSDEMVVKFIMGTEPLSNFPKYVEALKSFGIEEAIQVEQAALDRYSKR</sequence>
<organism evidence="7 8">
    <name type="scientific">Paenibacillus rhizosphaerae</name>
    <dbReference type="NCBI Taxonomy" id="297318"/>
    <lineage>
        <taxon>Bacteria</taxon>
        <taxon>Bacillati</taxon>
        <taxon>Bacillota</taxon>
        <taxon>Bacilli</taxon>
        <taxon>Bacillales</taxon>
        <taxon>Paenibacillaceae</taxon>
        <taxon>Paenibacillus</taxon>
    </lineage>
</organism>
<evidence type="ECO:0000256" key="3">
    <source>
        <dbReference type="ARBA" id="ARBA00023136"/>
    </source>
</evidence>
<keyword evidence="5" id="KW-0449">Lipoprotein</keyword>
<evidence type="ECO:0000313" key="8">
    <source>
        <dbReference type="Proteomes" id="UP000517523"/>
    </source>
</evidence>
<evidence type="ECO:0000256" key="2">
    <source>
        <dbReference type="ARBA" id="ARBA00022729"/>
    </source>
</evidence>
<dbReference type="EMBL" id="JACHXJ010000001">
    <property type="protein sequence ID" value="MBB3125420.1"/>
    <property type="molecule type" value="Genomic_DNA"/>
</dbReference>
<keyword evidence="4" id="KW-0564">Palmitate</keyword>
<keyword evidence="1" id="KW-1003">Cell membrane</keyword>
<keyword evidence="3" id="KW-0472">Membrane</keyword>
<proteinExistence type="predicted"/>
<dbReference type="Pfam" id="PF01547">
    <property type="entry name" value="SBP_bac_1"/>
    <property type="match status" value="1"/>
</dbReference>
<evidence type="ECO:0000256" key="4">
    <source>
        <dbReference type="ARBA" id="ARBA00023139"/>
    </source>
</evidence>
<dbReference type="Gene3D" id="3.40.190.10">
    <property type="entry name" value="Periplasmic binding protein-like II"/>
    <property type="match status" value="2"/>
</dbReference>
<dbReference type="SUPFAM" id="SSF53850">
    <property type="entry name" value="Periplasmic binding protein-like II"/>
    <property type="match status" value="1"/>
</dbReference>
<dbReference type="AlphaFoldDB" id="A0A839TI40"/>
<dbReference type="PROSITE" id="PS51257">
    <property type="entry name" value="PROKAR_LIPOPROTEIN"/>
    <property type="match status" value="1"/>
</dbReference>
<feature type="chain" id="PRO_5038885158" evidence="6">
    <location>
        <begin position="26"/>
        <end position="546"/>
    </location>
</feature>
<dbReference type="Proteomes" id="UP000517523">
    <property type="component" value="Unassembled WGS sequence"/>
</dbReference>
<feature type="signal peptide" evidence="6">
    <location>
        <begin position="1"/>
        <end position="25"/>
    </location>
</feature>